<dbReference type="CDD" id="cd00755">
    <property type="entry name" value="YgdL_like"/>
    <property type="match status" value="1"/>
</dbReference>
<dbReference type="InterPro" id="IPR000594">
    <property type="entry name" value="ThiF_NAD_FAD-bd"/>
</dbReference>
<keyword evidence="3" id="KW-1185">Reference proteome</keyword>
<gene>
    <name evidence="2" type="ORF">HF878_03375</name>
</gene>
<feature type="domain" description="THIF-type NAD/FAD binding fold" evidence="1">
    <location>
        <begin position="9"/>
        <end position="249"/>
    </location>
</feature>
<dbReference type="Pfam" id="PF00899">
    <property type="entry name" value="ThiF"/>
    <property type="match status" value="1"/>
</dbReference>
<dbReference type="InterPro" id="IPR035985">
    <property type="entry name" value="Ubiquitin-activating_enz"/>
</dbReference>
<dbReference type="Proteomes" id="UP000543804">
    <property type="component" value="Unassembled WGS sequence"/>
</dbReference>
<dbReference type="GO" id="GO:0061504">
    <property type="term" value="P:cyclic threonylcarbamoyladenosine biosynthetic process"/>
    <property type="evidence" value="ECO:0007669"/>
    <property type="project" value="TreeGrafter"/>
</dbReference>
<proteinExistence type="predicted"/>
<evidence type="ECO:0000313" key="3">
    <source>
        <dbReference type="Proteomes" id="UP000543804"/>
    </source>
</evidence>
<protein>
    <submittedName>
        <fullName evidence="2">tRNA threonylcarbamoyladenosine dehydratase</fullName>
    </submittedName>
</protein>
<accession>A0A848B996</accession>
<evidence type="ECO:0000259" key="1">
    <source>
        <dbReference type="Pfam" id="PF00899"/>
    </source>
</evidence>
<dbReference type="EMBL" id="JABAFA010000006">
    <property type="protein sequence ID" value="NMD98525.1"/>
    <property type="molecule type" value="Genomic_DNA"/>
</dbReference>
<dbReference type="PANTHER" id="PTHR43267:SF1">
    <property type="entry name" value="TRNA THREONYLCARBAMOYLADENOSINE DEHYDRATASE"/>
    <property type="match status" value="1"/>
</dbReference>
<dbReference type="RefSeq" id="WP_170077202.1">
    <property type="nucleotide sequence ID" value="NZ_JABAFA010000006.1"/>
</dbReference>
<dbReference type="PANTHER" id="PTHR43267">
    <property type="entry name" value="TRNA THREONYLCARBAMOYLADENOSINE DEHYDRATASE"/>
    <property type="match status" value="1"/>
</dbReference>
<evidence type="ECO:0000313" key="2">
    <source>
        <dbReference type="EMBL" id="NMD98525.1"/>
    </source>
</evidence>
<comment type="caution">
    <text evidence="2">The sequence shown here is derived from an EMBL/GenBank/DDBJ whole genome shotgun (WGS) entry which is preliminary data.</text>
</comment>
<dbReference type="AlphaFoldDB" id="A0A848B996"/>
<sequence>MSKLGRFSRTTLLLGDAAMEKLAASTVAVFGVGGVGSYAAEGLARAGVGHIVLVDNDLICLTNINRQIHATTQTVGRKKTEAMRERILAINPRAVVDCIEEFYLPERAERFFSQHYDYVIDAIDTVTGKIHLVLACGERHIPIISSMGAGNKLDPTLFEVADIYKTSVDPIARVMRKKLKEHHVKKLKVVYSKERPLVVRQSGCGENCICPPGAANNCEKRRAVPGSISFVPSVVGLILAGEVVRDLVHAKVEVSA</sequence>
<dbReference type="FunFam" id="3.40.50.720:FF:000141">
    <property type="entry name" value="tRNA threonylcarbamoyladenosine dehydratase"/>
    <property type="match status" value="1"/>
</dbReference>
<reference evidence="2 3" key="1">
    <citation type="submission" date="2020-04" db="EMBL/GenBank/DDBJ databases">
        <authorList>
            <person name="Hitch T.C.A."/>
            <person name="Wylensek D."/>
            <person name="Clavel T."/>
        </authorList>
    </citation>
    <scope>NUCLEOTIDE SEQUENCE [LARGE SCALE GENOMIC DNA]</scope>
    <source>
        <strain evidence="2 3">PG-130-P53-12</strain>
    </source>
</reference>
<dbReference type="SUPFAM" id="SSF69572">
    <property type="entry name" value="Activating enzymes of the ubiquitin-like proteins"/>
    <property type="match status" value="1"/>
</dbReference>
<dbReference type="Gene3D" id="3.40.50.720">
    <property type="entry name" value="NAD(P)-binding Rossmann-like Domain"/>
    <property type="match status" value="1"/>
</dbReference>
<name>A0A848B996_9FIRM</name>
<organism evidence="2 3">
    <name type="scientific">Selenomonas bovis</name>
    <dbReference type="NCBI Taxonomy" id="416586"/>
    <lineage>
        <taxon>Bacteria</taxon>
        <taxon>Bacillati</taxon>
        <taxon>Bacillota</taxon>
        <taxon>Negativicutes</taxon>
        <taxon>Selenomonadales</taxon>
        <taxon>Selenomonadaceae</taxon>
        <taxon>Selenomonas</taxon>
    </lineage>
</organism>
<dbReference type="GO" id="GO:0008641">
    <property type="term" value="F:ubiquitin-like modifier activating enzyme activity"/>
    <property type="evidence" value="ECO:0007669"/>
    <property type="project" value="InterPro"/>
</dbReference>
<dbReference type="InterPro" id="IPR045886">
    <property type="entry name" value="ThiF/MoeB/HesA"/>
</dbReference>
<dbReference type="GO" id="GO:0061503">
    <property type="term" value="F:tRNA threonylcarbamoyladenosine dehydratase"/>
    <property type="evidence" value="ECO:0007669"/>
    <property type="project" value="TreeGrafter"/>
</dbReference>